<accession>A0A1D8JDI8</accession>
<dbReference type="Proteomes" id="UP000185746">
    <property type="component" value="Chromosome"/>
</dbReference>
<dbReference type="EMBL" id="CP017560">
    <property type="protein sequence ID" value="AOV06782.1"/>
    <property type="molecule type" value="Genomic_DNA"/>
</dbReference>
<reference evidence="1 2" key="1">
    <citation type="submission" date="2016-09" db="EMBL/GenBank/DDBJ databases">
        <title>Complete genome sequence of the Lysinibacillus sphaericus LMG 22257, a specie of Bacillus with ureolytic activity that can effectively biodeposit calcium carbonate.</title>
        <authorList>
            <person name="Yan W."/>
        </authorList>
    </citation>
    <scope>NUCLEOTIDE SEQUENCE [LARGE SCALE GENOMIC DNA]</scope>
    <source>
        <strain evidence="1 2">LMG 22257</strain>
    </source>
</reference>
<dbReference type="RefSeq" id="WP_075526902.1">
    <property type="nucleotide sequence ID" value="NZ_CP017560.1"/>
</dbReference>
<sequence>MKFYDLTKEERKQRTIEIQDSIRDEITSKDLNDMTLLFDHKDTYFRRAAYLAVGRIYREKPTILDDILQCLNQLFQNKSERIRQTVINSCGEIAMNDFECVQAFFDKGMVDHHHSVRNAVVGSLKKAGEKNPDEILPYCKVSIVSSNVEIRRLACHGLELRGREHPEDIIDILKLLQYEENKRVKDMLIHVLGQISYKKGCLFYVSKQVETWDNKEIYPLYKEETIEVHGRYERFSEFTQAEVISYFETSKG</sequence>
<evidence type="ECO:0000313" key="1">
    <source>
        <dbReference type="EMBL" id="AOV06782.1"/>
    </source>
</evidence>
<organism evidence="1 2">
    <name type="scientific">Sporosarcina ureilytica</name>
    <dbReference type="NCBI Taxonomy" id="298596"/>
    <lineage>
        <taxon>Bacteria</taxon>
        <taxon>Bacillati</taxon>
        <taxon>Bacillota</taxon>
        <taxon>Bacilli</taxon>
        <taxon>Bacillales</taxon>
        <taxon>Caryophanaceae</taxon>
        <taxon>Sporosarcina</taxon>
    </lineage>
</organism>
<dbReference type="InterPro" id="IPR011989">
    <property type="entry name" value="ARM-like"/>
</dbReference>
<dbReference type="SUPFAM" id="SSF48371">
    <property type="entry name" value="ARM repeat"/>
    <property type="match status" value="1"/>
</dbReference>
<dbReference type="Gene3D" id="1.25.10.10">
    <property type="entry name" value="Leucine-rich Repeat Variant"/>
    <property type="match status" value="1"/>
</dbReference>
<dbReference type="AlphaFoldDB" id="A0A1D8JDI8"/>
<name>A0A1D8JDI8_9BACL</name>
<dbReference type="KEGG" id="surl:BI350_03715"/>
<gene>
    <name evidence="1" type="ORF">BI350_03715</name>
</gene>
<evidence type="ECO:0000313" key="2">
    <source>
        <dbReference type="Proteomes" id="UP000185746"/>
    </source>
</evidence>
<dbReference type="InterPro" id="IPR016024">
    <property type="entry name" value="ARM-type_fold"/>
</dbReference>
<evidence type="ECO:0008006" key="3">
    <source>
        <dbReference type="Google" id="ProtNLM"/>
    </source>
</evidence>
<proteinExistence type="predicted"/>
<keyword evidence="2" id="KW-1185">Reference proteome</keyword>
<protein>
    <recommendedName>
        <fullName evidence="3">HEAT repeat domain-containing protein</fullName>
    </recommendedName>
</protein>